<gene>
    <name evidence="4" type="ORF">CHS0354_001415</name>
</gene>
<keyword evidence="5" id="KW-1185">Reference proteome</keyword>
<feature type="transmembrane region" description="Helical" evidence="2">
    <location>
        <begin position="826"/>
        <end position="843"/>
    </location>
</feature>
<evidence type="ECO:0000256" key="2">
    <source>
        <dbReference type="SAM" id="Phobius"/>
    </source>
</evidence>
<accession>A0AAE0W9D9</accession>
<evidence type="ECO:0000256" key="1">
    <source>
        <dbReference type="ARBA" id="ARBA00005585"/>
    </source>
</evidence>
<name>A0AAE0W9D9_9BIVA</name>
<dbReference type="InterPro" id="IPR000731">
    <property type="entry name" value="SSD"/>
</dbReference>
<dbReference type="PANTHER" id="PTHR10796:SF130">
    <property type="entry name" value="PATCHED DOMAIN-CONTAINING PROTEIN 3-LIKE PROTEIN"/>
    <property type="match status" value="1"/>
</dbReference>
<evidence type="ECO:0000313" key="5">
    <source>
        <dbReference type="Proteomes" id="UP001195483"/>
    </source>
</evidence>
<sequence>MGETRNREISNGNIQHFPVKLDKGVSETTHETDGDVSKASAASSEPVKKQSILKKFRNGMVHFLEEALYRVGLLIAKHPIKTAVLVPVLCIVCAVGFIRYRLDEDFANLLLPPTSRIHLEKQWIKNNIPLSFRPVRMIFQADDVLTQEFLLKLLDVQDKVSKLVTSGNVTYENVCGRINGKCYVTSLLEIWGFDKNRLMRATKEEIVQKVHTTETSPVYMSPFYGFRFLGEQKTDEQGRIYKASVTTITWLLQTNTSIQGEIIDFEKKMVRIAEEHDELVEKVYIFNLNSFEESFFEAVNKDVLLLAFGFPLVLLYLVVSLGQCNLLEHKVYLTLVALIGVGLSGCVCFGLCLSGNLIFGTSHQALMFLLLAIGVDDVYVIMESWKRIGLQHPELPVTERIALAVKHAGVSVTLTSVSNFVSFASGISTVMPVLQSFCVYAAVGILALLIIQTTLFPALLVIDARRIKAARNACFPCFKHNNYKPSELCSKFEIVNPYFKHIHGRAIINPVAKVIIILVTLSLNGVMIWGVVSMKKGFDLEKSLPEGTHGRDFLYAQRIYFPDEGPNIGVYCNYMDYHANIDKIDLLVGRLLKNNNTLKGTLVPWTEPFKVWASLLQNINTSISLTAAGYFQDKTLFREEMYNFFHHVELGKAYKQFLFFDYDSSPPLARATYIPGQQIRMENADKDLVSMESMRKTVDEIGLEGGECFVYSDFYIFFETIEYLPEEITKSFLIASVCVILVNFVLLVDLTTSILVFLCVILTTIDVIGTLHFIGFTLEQNMVILLVFSIGLSVDFSAHFGYMFLTVKGSRNFRAKESLRLIGPPVFHGAFTTFLAFVVMAWAESYFFHLFFSAIMTVVLYGLFHGLCFLPVILSLIGSSPYDQDVDKDSFKGRVYQVQSNGGSLSPKATTNSDGLALKDCGIALQKSKEGTRSETSFSESDITLHLENTKPGFTGAERTSLKEVQKISKDEKTATMCNSDTLVASADDGEYTEVERF</sequence>
<dbReference type="InterPro" id="IPR051697">
    <property type="entry name" value="Patched_domain-protein"/>
</dbReference>
<keyword evidence="2" id="KW-0812">Transmembrane</keyword>
<organism evidence="4 5">
    <name type="scientific">Potamilus streckersoni</name>
    <dbReference type="NCBI Taxonomy" id="2493646"/>
    <lineage>
        <taxon>Eukaryota</taxon>
        <taxon>Metazoa</taxon>
        <taxon>Spiralia</taxon>
        <taxon>Lophotrochozoa</taxon>
        <taxon>Mollusca</taxon>
        <taxon>Bivalvia</taxon>
        <taxon>Autobranchia</taxon>
        <taxon>Heteroconchia</taxon>
        <taxon>Palaeoheterodonta</taxon>
        <taxon>Unionida</taxon>
        <taxon>Unionoidea</taxon>
        <taxon>Unionidae</taxon>
        <taxon>Ambleminae</taxon>
        <taxon>Lampsilini</taxon>
        <taxon>Potamilus</taxon>
    </lineage>
</organism>
<dbReference type="EMBL" id="JAEAOA010000137">
    <property type="protein sequence ID" value="KAK3605297.1"/>
    <property type="molecule type" value="Genomic_DNA"/>
</dbReference>
<evidence type="ECO:0000313" key="4">
    <source>
        <dbReference type="EMBL" id="KAK3605297.1"/>
    </source>
</evidence>
<feature type="transmembrane region" description="Helical" evidence="2">
    <location>
        <begin position="331"/>
        <end position="359"/>
    </location>
</feature>
<feature type="transmembrane region" description="Helical" evidence="2">
    <location>
        <begin position="403"/>
        <end position="427"/>
    </location>
</feature>
<comment type="similarity">
    <text evidence="1">Belongs to the patched family.</text>
</comment>
<feature type="transmembrane region" description="Helical" evidence="2">
    <location>
        <begin position="849"/>
        <end position="874"/>
    </location>
</feature>
<keyword evidence="2" id="KW-1133">Transmembrane helix</keyword>
<proteinExistence type="inferred from homology"/>
<feature type="transmembrane region" description="Helical" evidence="2">
    <location>
        <begin position="782"/>
        <end position="805"/>
    </location>
</feature>
<feature type="transmembrane region" description="Helical" evidence="2">
    <location>
        <begin position="511"/>
        <end position="532"/>
    </location>
</feature>
<feature type="transmembrane region" description="Helical" evidence="2">
    <location>
        <begin position="731"/>
        <end position="748"/>
    </location>
</feature>
<feature type="transmembrane region" description="Helical" evidence="2">
    <location>
        <begin position="755"/>
        <end position="776"/>
    </location>
</feature>
<dbReference type="PROSITE" id="PS50156">
    <property type="entry name" value="SSD"/>
    <property type="match status" value="1"/>
</dbReference>
<evidence type="ECO:0000259" key="3">
    <source>
        <dbReference type="PROSITE" id="PS50156"/>
    </source>
</evidence>
<dbReference type="PANTHER" id="PTHR10796">
    <property type="entry name" value="PATCHED-RELATED"/>
    <property type="match status" value="1"/>
</dbReference>
<comment type="caution">
    <text evidence="4">The sequence shown here is derived from an EMBL/GenBank/DDBJ whole genome shotgun (WGS) entry which is preliminary data.</text>
</comment>
<feature type="transmembrane region" description="Helical" evidence="2">
    <location>
        <begin position="439"/>
        <end position="462"/>
    </location>
</feature>
<dbReference type="Pfam" id="PF12349">
    <property type="entry name" value="Sterol-sensing"/>
    <property type="match status" value="1"/>
</dbReference>
<feature type="transmembrane region" description="Helical" evidence="2">
    <location>
        <begin position="303"/>
        <end position="319"/>
    </location>
</feature>
<dbReference type="Proteomes" id="UP001195483">
    <property type="component" value="Unassembled WGS sequence"/>
</dbReference>
<feature type="domain" description="SSD" evidence="3">
    <location>
        <begin position="302"/>
        <end position="462"/>
    </location>
</feature>
<dbReference type="GO" id="GO:0016020">
    <property type="term" value="C:membrane"/>
    <property type="evidence" value="ECO:0007669"/>
    <property type="project" value="TreeGrafter"/>
</dbReference>
<dbReference type="AlphaFoldDB" id="A0AAE0W9D9"/>
<dbReference type="Gene3D" id="1.20.1640.10">
    <property type="entry name" value="Multidrug efflux transporter AcrB transmembrane domain"/>
    <property type="match status" value="2"/>
</dbReference>
<dbReference type="InterPro" id="IPR053958">
    <property type="entry name" value="HMGCR/SNAP/NPC1-like_SSD"/>
</dbReference>
<protein>
    <recommendedName>
        <fullName evidence="3">SSD domain-containing protein</fullName>
    </recommendedName>
</protein>
<keyword evidence="2" id="KW-0472">Membrane</keyword>
<reference evidence="4" key="3">
    <citation type="submission" date="2023-05" db="EMBL/GenBank/DDBJ databases">
        <authorList>
            <person name="Smith C.H."/>
        </authorList>
    </citation>
    <scope>NUCLEOTIDE SEQUENCE</scope>
    <source>
        <strain evidence="4">CHS0354</strain>
        <tissue evidence="4">Mantle</tissue>
    </source>
</reference>
<reference evidence="4" key="2">
    <citation type="journal article" date="2021" name="Genome Biol. Evol.">
        <title>Developing a high-quality reference genome for a parasitic bivalve with doubly uniparental inheritance (Bivalvia: Unionida).</title>
        <authorList>
            <person name="Smith C.H."/>
        </authorList>
    </citation>
    <scope>NUCLEOTIDE SEQUENCE</scope>
    <source>
        <strain evidence="4">CHS0354</strain>
        <tissue evidence="4">Mantle</tissue>
    </source>
</reference>
<reference evidence="4" key="1">
    <citation type="journal article" date="2021" name="Genome Biol. Evol.">
        <title>A High-Quality Reference Genome for a Parasitic Bivalve with Doubly Uniparental Inheritance (Bivalvia: Unionida).</title>
        <authorList>
            <person name="Smith C.H."/>
        </authorList>
    </citation>
    <scope>NUCLEOTIDE SEQUENCE</scope>
    <source>
        <strain evidence="4">CHS0354</strain>
    </source>
</reference>
<dbReference type="SUPFAM" id="SSF82866">
    <property type="entry name" value="Multidrug efflux transporter AcrB transmembrane domain"/>
    <property type="match status" value="2"/>
</dbReference>